<comment type="caution">
    <text evidence="2">The sequence shown here is derived from an EMBL/GenBank/DDBJ whole genome shotgun (WGS) entry which is preliminary data.</text>
</comment>
<dbReference type="Pfam" id="PF25254">
    <property type="entry name" value="DUF7856"/>
    <property type="match status" value="1"/>
</dbReference>
<dbReference type="GeneID" id="76201540"/>
<protein>
    <submittedName>
        <fullName evidence="2">Uncharacterized protein</fullName>
    </submittedName>
</protein>
<evidence type="ECO:0000256" key="1">
    <source>
        <dbReference type="SAM" id="Coils"/>
    </source>
</evidence>
<sequence>MRIESNGRVWCGRAIDLSNTSLVAEQIVQAIRDEGKRESKREDRIEVTVECARPGVLHEHVGWITAGMNLRLRTALAAAARSRGWSAPQDDEQERILKQISALPTATVDTIPARKRLAATQDEIEQQREYVARLHGQVEALRETGTESEPAQEALAALERAIRELSELETERAAAEHALEQKRERQRRLNDIRDERLALEDRAANVARAAREHLVVQLEDEFERTIETVPGAIRFGFNDHDDDDDNPVTAALAMAQLGVLEAPVVLECERFVSAQAAAEWMDAPAILL</sequence>
<dbReference type="Proteomes" id="UP001596417">
    <property type="component" value="Unassembled WGS sequence"/>
</dbReference>
<feature type="coiled-coil region" evidence="1">
    <location>
        <begin position="151"/>
        <end position="209"/>
    </location>
</feature>
<dbReference type="RefSeq" id="WP_264555468.1">
    <property type="nucleotide sequence ID" value="NZ_CP109979.1"/>
</dbReference>
<dbReference type="AlphaFoldDB" id="A0ABD5YUT1"/>
<dbReference type="InterPro" id="IPR057178">
    <property type="entry name" value="DUF7856"/>
</dbReference>
<reference evidence="2 3" key="1">
    <citation type="journal article" date="2019" name="Int. J. Syst. Evol. Microbiol.">
        <title>The Global Catalogue of Microorganisms (GCM) 10K type strain sequencing project: providing services to taxonomists for standard genome sequencing and annotation.</title>
        <authorList>
            <consortium name="The Broad Institute Genomics Platform"/>
            <consortium name="The Broad Institute Genome Sequencing Center for Infectious Disease"/>
            <person name="Wu L."/>
            <person name="Ma J."/>
        </authorList>
    </citation>
    <scope>NUCLEOTIDE SEQUENCE [LARGE SCALE GENOMIC DNA]</scope>
    <source>
        <strain evidence="2 3">RDMS1</strain>
    </source>
</reference>
<accession>A0ABD5YUT1</accession>
<proteinExistence type="predicted"/>
<evidence type="ECO:0000313" key="3">
    <source>
        <dbReference type="Proteomes" id="UP001596417"/>
    </source>
</evidence>
<organism evidence="2 3">
    <name type="scientific">Halocatena marina</name>
    <dbReference type="NCBI Taxonomy" id="2934937"/>
    <lineage>
        <taxon>Archaea</taxon>
        <taxon>Methanobacteriati</taxon>
        <taxon>Methanobacteriota</taxon>
        <taxon>Stenosarchaea group</taxon>
        <taxon>Halobacteria</taxon>
        <taxon>Halobacteriales</taxon>
        <taxon>Natronomonadaceae</taxon>
        <taxon>Halocatena</taxon>
    </lineage>
</organism>
<evidence type="ECO:0000313" key="2">
    <source>
        <dbReference type="EMBL" id="MFC7191764.1"/>
    </source>
</evidence>
<keyword evidence="3" id="KW-1185">Reference proteome</keyword>
<name>A0ABD5YUT1_9EURY</name>
<gene>
    <name evidence="2" type="ORF">ACFQL7_19550</name>
</gene>
<dbReference type="EMBL" id="JBHTAX010000001">
    <property type="protein sequence ID" value="MFC7191764.1"/>
    <property type="molecule type" value="Genomic_DNA"/>
</dbReference>
<keyword evidence="1" id="KW-0175">Coiled coil</keyword>